<accession>A0A8S5M4S6</accession>
<proteinExistence type="predicted"/>
<dbReference type="EMBL" id="BK014817">
    <property type="protein sequence ID" value="DAD77103.1"/>
    <property type="molecule type" value="Genomic_DNA"/>
</dbReference>
<sequence>MSRAELCFIATLALLHLYIRLVLKDIFRR</sequence>
<name>A0A8S5M4S6_9CAUD</name>
<evidence type="ECO:0000313" key="1">
    <source>
        <dbReference type="EMBL" id="DAD77103.1"/>
    </source>
</evidence>
<organism evidence="1">
    <name type="scientific">Siphoviridae sp. ct0d96</name>
    <dbReference type="NCBI Taxonomy" id="2826268"/>
    <lineage>
        <taxon>Viruses</taxon>
        <taxon>Duplodnaviria</taxon>
        <taxon>Heunggongvirae</taxon>
        <taxon>Uroviricota</taxon>
        <taxon>Caudoviricetes</taxon>
    </lineage>
</organism>
<protein>
    <submittedName>
        <fullName evidence="1">Uncharacterized protein</fullName>
    </submittedName>
</protein>
<reference evidence="1" key="1">
    <citation type="journal article" date="2021" name="Proc. Natl. Acad. Sci. U.S.A.">
        <title>A Catalog of Tens of Thousands of Viruses from Human Metagenomes Reveals Hidden Associations with Chronic Diseases.</title>
        <authorList>
            <person name="Tisza M.J."/>
            <person name="Buck C.B."/>
        </authorList>
    </citation>
    <scope>NUCLEOTIDE SEQUENCE</scope>
    <source>
        <strain evidence="1">Ct0d96</strain>
    </source>
</reference>